<dbReference type="AlphaFoldDB" id="A0A8W8HP10"/>
<evidence type="ECO:0000313" key="2">
    <source>
        <dbReference type="EnsemblMetazoa" id="G10368.3:cds"/>
    </source>
</evidence>
<evidence type="ECO:0000313" key="3">
    <source>
        <dbReference type="Proteomes" id="UP000005408"/>
    </source>
</evidence>
<dbReference type="Gene3D" id="1.10.510.10">
    <property type="entry name" value="Transferase(Phosphotransferase) domain 1"/>
    <property type="match status" value="1"/>
</dbReference>
<feature type="domain" description="Protein kinase" evidence="1">
    <location>
        <begin position="1"/>
        <end position="222"/>
    </location>
</feature>
<dbReference type="PROSITE" id="PS00108">
    <property type="entry name" value="PROTEIN_KINASE_ST"/>
    <property type="match status" value="1"/>
</dbReference>
<dbReference type="PANTHER" id="PTHR22968">
    <property type="entry name" value="PROTEIN KINASE C, MU"/>
    <property type="match status" value="1"/>
</dbReference>
<evidence type="ECO:0000259" key="1">
    <source>
        <dbReference type="PROSITE" id="PS50011"/>
    </source>
</evidence>
<dbReference type="GO" id="GO:0007200">
    <property type="term" value="P:phospholipase C-activating G protein-coupled receptor signaling pathway"/>
    <property type="evidence" value="ECO:0007669"/>
    <property type="project" value="TreeGrafter"/>
</dbReference>
<dbReference type="GO" id="GO:0004674">
    <property type="term" value="F:protein serine/threonine kinase activity"/>
    <property type="evidence" value="ECO:0007669"/>
    <property type="project" value="UniProtKB-KW"/>
</dbReference>
<dbReference type="PROSITE" id="PS50011">
    <property type="entry name" value="PROTEIN_KINASE_DOM"/>
    <property type="match status" value="1"/>
</dbReference>
<dbReference type="InterPro" id="IPR000719">
    <property type="entry name" value="Prot_kinase_dom"/>
</dbReference>
<dbReference type="EnsemblMetazoa" id="G10368.3">
    <property type="protein sequence ID" value="G10368.3:cds"/>
    <property type="gene ID" value="G10368"/>
</dbReference>
<dbReference type="SUPFAM" id="SSF56112">
    <property type="entry name" value="Protein kinase-like (PK-like)"/>
    <property type="match status" value="1"/>
</dbReference>
<dbReference type="GO" id="GO:0005829">
    <property type="term" value="C:cytosol"/>
    <property type="evidence" value="ECO:0007669"/>
    <property type="project" value="TreeGrafter"/>
</dbReference>
<dbReference type="GO" id="GO:0008270">
    <property type="term" value="F:zinc ion binding"/>
    <property type="evidence" value="ECO:0007669"/>
    <property type="project" value="UniProtKB-KW"/>
</dbReference>
<dbReference type="GO" id="GO:0005524">
    <property type="term" value="F:ATP binding"/>
    <property type="evidence" value="ECO:0007669"/>
    <property type="project" value="InterPro"/>
</dbReference>
<accession>A0A8W8HP10</accession>
<dbReference type="Proteomes" id="UP000005408">
    <property type="component" value="Unassembled WGS sequence"/>
</dbReference>
<dbReference type="GO" id="GO:0035556">
    <property type="term" value="P:intracellular signal transduction"/>
    <property type="evidence" value="ECO:0007669"/>
    <property type="project" value="TreeGrafter"/>
</dbReference>
<organism evidence="2 3">
    <name type="scientific">Magallana gigas</name>
    <name type="common">Pacific oyster</name>
    <name type="synonym">Crassostrea gigas</name>
    <dbReference type="NCBI Taxonomy" id="29159"/>
    <lineage>
        <taxon>Eukaryota</taxon>
        <taxon>Metazoa</taxon>
        <taxon>Spiralia</taxon>
        <taxon>Lophotrochozoa</taxon>
        <taxon>Mollusca</taxon>
        <taxon>Bivalvia</taxon>
        <taxon>Autobranchia</taxon>
        <taxon>Pteriomorphia</taxon>
        <taxon>Ostreida</taxon>
        <taxon>Ostreoidea</taxon>
        <taxon>Ostreidae</taxon>
        <taxon>Magallana</taxon>
    </lineage>
</organism>
<keyword evidence="3" id="KW-1185">Reference proteome</keyword>
<sequence length="291" mass="33976">RFPNKQEAQLKNEVSILQNLHHPGVVNLEKMFETPERIFVVMEKQKGDMLEMILSSPKGRLSERITKFLISQILMALKHLHSKHIVHCDLKPENVLLSSETAFPQVKLCDFGFARIIGEKSFRRSVVGTPAYLAPEVLKDKGYNRSLDMWSVGVIIYVCLSGTFPFNEDEEISDQIQNASFMYPAMPWKELSQEAIDLISNLLQVKMRKRFTVDKSLSHVWLQDYQTWCDLRQLEENVGQRYLSHESDDERWEQFRKEKNLGRWQDIGMKGVNETYKYGKWRSDRTVNASS</sequence>
<dbReference type="FunFam" id="1.10.510.10:FF:000171">
    <property type="entry name" value="Serine/threonine-protein kinase"/>
    <property type="match status" value="1"/>
</dbReference>
<name>A0A8W8HP10_MAGGI</name>
<dbReference type="SMART" id="SM00220">
    <property type="entry name" value="S_TKc"/>
    <property type="match status" value="1"/>
</dbReference>
<protein>
    <recommendedName>
        <fullName evidence="1">Protein kinase domain-containing protein</fullName>
    </recommendedName>
</protein>
<proteinExistence type="predicted"/>
<dbReference type="InterPro" id="IPR011009">
    <property type="entry name" value="Kinase-like_dom_sf"/>
</dbReference>
<dbReference type="Pfam" id="PF00069">
    <property type="entry name" value="Pkinase"/>
    <property type="match status" value="1"/>
</dbReference>
<dbReference type="PANTHER" id="PTHR22968:SF24">
    <property type="entry name" value="SERINE_THREONINE-PROTEIN KINASE"/>
    <property type="match status" value="1"/>
</dbReference>
<reference evidence="2" key="1">
    <citation type="submission" date="2022-08" db="UniProtKB">
        <authorList>
            <consortium name="EnsemblMetazoa"/>
        </authorList>
    </citation>
    <scope>IDENTIFICATION</scope>
    <source>
        <strain evidence="2">05x7-T-G4-1.051#20</strain>
    </source>
</reference>
<dbReference type="InterPro" id="IPR008271">
    <property type="entry name" value="Ser/Thr_kinase_AS"/>
</dbReference>